<accession>A0A9W6B354</accession>
<reference evidence="2" key="1">
    <citation type="submission" date="2022-07" db="EMBL/GenBank/DDBJ databases">
        <title>Taxonomy of Novel Oxalotrophic and Methylotrophic Bacteria.</title>
        <authorList>
            <person name="Sahin N."/>
            <person name="Tani A."/>
        </authorList>
    </citation>
    <scope>NUCLEOTIDE SEQUENCE</scope>
    <source>
        <strain evidence="2">AM327</strain>
    </source>
</reference>
<comment type="caution">
    <text evidence="2">The sequence shown here is derived from an EMBL/GenBank/DDBJ whole genome shotgun (WGS) entry which is preliminary data.</text>
</comment>
<evidence type="ECO:0000313" key="3">
    <source>
        <dbReference type="Proteomes" id="UP001143545"/>
    </source>
</evidence>
<protein>
    <submittedName>
        <fullName evidence="2">Uncharacterized protein</fullName>
    </submittedName>
</protein>
<evidence type="ECO:0000256" key="1">
    <source>
        <dbReference type="SAM" id="Phobius"/>
    </source>
</evidence>
<dbReference type="Proteomes" id="UP001143545">
    <property type="component" value="Unassembled WGS sequence"/>
</dbReference>
<keyword evidence="1" id="KW-1133">Transmembrane helix</keyword>
<evidence type="ECO:0000313" key="2">
    <source>
        <dbReference type="EMBL" id="GLB51534.1"/>
    </source>
</evidence>
<name>A0A9W6B354_9FLAO</name>
<sequence>MRINNGSIYQVILLLIETILVFDIALIRFEVAFAICDDKKPSCQAYTKNKLSLKDPFTRYDVDKTHNFSISF</sequence>
<keyword evidence="3" id="KW-1185">Reference proteome</keyword>
<keyword evidence="1" id="KW-0812">Transmembrane</keyword>
<feature type="transmembrane region" description="Helical" evidence="1">
    <location>
        <begin position="12"/>
        <end position="35"/>
    </location>
</feature>
<gene>
    <name evidence="2" type="ORF">NBRC110019_05730</name>
</gene>
<organism evidence="2 3">
    <name type="scientific">Neptunitalea chrysea</name>
    <dbReference type="NCBI Taxonomy" id="1647581"/>
    <lineage>
        <taxon>Bacteria</taxon>
        <taxon>Pseudomonadati</taxon>
        <taxon>Bacteroidota</taxon>
        <taxon>Flavobacteriia</taxon>
        <taxon>Flavobacteriales</taxon>
        <taxon>Flavobacteriaceae</taxon>
        <taxon>Neptunitalea</taxon>
    </lineage>
</organism>
<dbReference type="EMBL" id="BRVP01000003">
    <property type="protein sequence ID" value="GLB51534.1"/>
    <property type="molecule type" value="Genomic_DNA"/>
</dbReference>
<dbReference type="AlphaFoldDB" id="A0A9W6B354"/>
<keyword evidence="1" id="KW-0472">Membrane</keyword>
<proteinExistence type="predicted"/>